<dbReference type="Proteomes" id="UP000675968">
    <property type="component" value="Unassembled WGS sequence"/>
</dbReference>
<dbReference type="EMBL" id="JAGVWC010000006">
    <property type="protein sequence ID" value="MBS3061058.1"/>
    <property type="molecule type" value="Genomic_DNA"/>
</dbReference>
<name>A0A8T4L151_9ARCH</name>
<comment type="caution">
    <text evidence="1">The sequence shown here is derived from an EMBL/GenBank/DDBJ whole genome shotgun (WGS) entry which is preliminary data.</text>
</comment>
<dbReference type="SUPFAM" id="SSF55154">
    <property type="entry name" value="CYTH-like phosphatases"/>
    <property type="match status" value="1"/>
</dbReference>
<reference evidence="1" key="1">
    <citation type="submission" date="2021-03" db="EMBL/GenBank/DDBJ databases">
        <authorList>
            <person name="Jaffe A."/>
        </authorList>
    </citation>
    <scope>NUCLEOTIDE SEQUENCE</scope>
    <source>
        <strain evidence="1">RIFCSPLOWO2_01_FULL_AR10_48_17</strain>
    </source>
</reference>
<evidence type="ECO:0000313" key="1">
    <source>
        <dbReference type="EMBL" id="MBS3061058.1"/>
    </source>
</evidence>
<protein>
    <recommendedName>
        <fullName evidence="3">CYTH domain-containing protein</fullName>
    </recommendedName>
</protein>
<evidence type="ECO:0000313" key="2">
    <source>
        <dbReference type="Proteomes" id="UP000675968"/>
    </source>
</evidence>
<dbReference type="InterPro" id="IPR012042">
    <property type="entry name" value="NeuTTM/CthTTM-like"/>
</dbReference>
<gene>
    <name evidence="1" type="ORF">J4215_00580</name>
</gene>
<dbReference type="AlphaFoldDB" id="A0A8T4L151"/>
<organism evidence="1 2">
    <name type="scientific">Candidatus Iainarchaeum sp</name>
    <dbReference type="NCBI Taxonomy" id="3101447"/>
    <lineage>
        <taxon>Archaea</taxon>
        <taxon>Candidatus Iainarchaeota</taxon>
        <taxon>Candidatus Iainarchaeia</taxon>
        <taxon>Candidatus Iainarchaeales</taxon>
        <taxon>Candidatus Iainarchaeaceae</taxon>
        <taxon>Candidatus Iainarchaeum</taxon>
    </lineage>
</organism>
<reference evidence="1" key="2">
    <citation type="submission" date="2021-05" db="EMBL/GenBank/DDBJ databases">
        <title>Protein family content uncovers lineage relationships and bacterial pathway maintenance mechanisms in DPANN archaea.</title>
        <authorList>
            <person name="Castelle C.J."/>
            <person name="Meheust R."/>
            <person name="Jaffe A.L."/>
            <person name="Seitz K."/>
            <person name="Gong X."/>
            <person name="Baker B.J."/>
            <person name="Banfield J.F."/>
        </authorList>
    </citation>
    <scope>NUCLEOTIDE SEQUENCE</scope>
    <source>
        <strain evidence="1">RIFCSPLOWO2_01_FULL_AR10_48_17</strain>
    </source>
</reference>
<dbReference type="PIRSF" id="PIRSF016487">
    <property type="entry name" value="CYTH_UCP016487"/>
    <property type="match status" value="1"/>
</dbReference>
<sequence>MKLEIERKFLVKKKPNLNGIAPVQQERFYLFQGQDIELRIQTKNDYFELERKTNQGEYSRDSQKLALSKTEYETLKKIGQNKTLRDSYSITKKPNVKLKIYHGAHEGLIRAEIEFDSIEDAKRFQPFDWMGTEITATPLGRDTELGQLNRNQFLAELKKHQHN</sequence>
<proteinExistence type="predicted"/>
<dbReference type="InterPro" id="IPR033469">
    <property type="entry name" value="CYTH-like_dom_sf"/>
</dbReference>
<dbReference type="Gene3D" id="2.40.320.10">
    <property type="entry name" value="Hypothetical Protein Pfu-838710-001"/>
    <property type="match status" value="1"/>
</dbReference>
<accession>A0A8T4L151</accession>
<evidence type="ECO:0008006" key="3">
    <source>
        <dbReference type="Google" id="ProtNLM"/>
    </source>
</evidence>